<keyword evidence="5" id="KW-0175">Coiled coil</keyword>
<evidence type="ECO:0000256" key="3">
    <source>
        <dbReference type="ARBA" id="ARBA00022574"/>
    </source>
</evidence>
<evidence type="ECO:0000256" key="1">
    <source>
        <dbReference type="ARBA" id="ARBA00004496"/>
    </source>
</evidence>
<evidence type="ECO:0000313" key="8">
    <source>
        <dbReference type="Proteomes" id="UP001642520"/>
    </source>
</evidence>
<proteinExistence type="predicted"/>
<feature type="compositionally biased region" description="Basic and acidic residues" evidence="6">
    <location>
        <begin position="270"/>
        <end position="282"/>
    </location>
</feature>
<dbReference type="PANTHER" id="PTHR12442">
    <property type="entry name" value="DYNEIN INTERMEDIATE CHAIN"/>
    <property type="match status" value="1"/>
</dbReference>
<evidence type="ECO:0008006" key="9">
    <source>
        <dbReference type="Google" id="ProtNLM"/>
    </source>
</evidence>
<keyword evidence="2" id="KW-0963">Cytoplasm</keyword>
<dbReference type="PANTHER" id="PTHR12442:SF5">
    <property type="entry name" value="DYNEIN AXONEMAL INTERMEDIATE CHAIN 3"/>
    <property type="match status" value="1"/>
</dbReference>
<keyword evidence="8" id="KW-1185">Reference proteome</keyword>
<name>A0ABP1PC12_XYLVO</name>
<dbReference type="Proteomes" id="UP001642520">
    <property type="component" value="Unassembled WGS sequence"/>
</dbReference>
<protein>
    <recommendedName>
        <fullName evidence="9">WD repeat-containing protein 63</fullName>
    </recommendedName>
</protein>
<organism evidence="7 8">
    <name type="scientific">Xylocopa violacea</name>
    <name type="common">Violet carpenter bee</name>
    <name type="synonym">Apis violacea</name>
    <dbReference type="NCBI Taxonomy" id="135666"/>
    <lineage>
        <taxon>Eukaryota</taxon>
        <taxon>Metazoa</taxon>
        <taxon>Ecdysozoa</taxon>
        <taxon>Arthropoda</taxon>
        <taxon>Hexapoda</taxon>
        <taxon>Insecta</taxon>
        <taxon>Pterygota</taxon>
        <taxon>Neoptera</taxon>
        <taxon>Endopterygota</taxon>
        <taxon>Hymenoptera</taxon>
        <taxon>Apocrita</taxon>
        <taxon>Aculeata</taxon>
        <taxon>Apoidea</taxon>
        <taxon>Anthophila</taxon>
        <taxon>Apidae</taxon>
        <taxon>Xylocopa</taxon>
        <taxon>Xylocopa</taxon>
    </lineage>
</organism>
<dbReference type="InterPro" id="IPR036322">
    <property type="entry name" value="WD40_repeat_dom_sf"/>
</dbReference>
<dbReference type="SMART" id="SM00320">
    <property type="entry name" value="WD40"/>
    <property type="match status" value="4"/>
</dbReference>
<feature type="coiled-coil region" evidence="5">
    <location>
        <begin position="789"/>
        <end position="816"/>
    </location>
</feature>
<dbReference type="Gene3D" id="2.130.10.10">
    <property type="entry name" value="YVTN repeat-like/Quinoprotein amine dehydrogenase"/>
    <property type="match status" value="1"/>
</dbReference>
<reference evidence="7 8" key="1">
    <citation type="submission" date="2024-08" db="EMBL/GenBank/DDBJ databases">
        <authorList>
            <person name="Will J Nash"/>
            <person name="Angela Man"/>
            <person name="Seanna McTaggart"/>
            <person name="Kendall Baker"/>
            <person name="Tom Barker"/>
            <person name="Leah Catchpole"/>
            <person name="Alex Durrant"/>
            <person name="Karim Gharbi"/>
            <person name="Naomi Irish"/>
            <person name="Gemy Kaithakottil"/>
            <person name="Debby Ku"/>
            <person name="Aaliyah Providence"/>
            <person name="Felix Shaw"/>
            <person name="David Swarbreck"/>
            <person name="Chris Watkins"/>
            <person name="Ann M. McCartney"/>
            <person name="Giulio Formenti"/>
            <person name="Alice Mouton"/>
            <person name="Noel Vella"/>
            <person name="Bjorn M von Reumont"/>
            <person name="Adriana Vella"/>
            <person name="Wilfried Haerty"/>
        </authorList>
    </citation>
    <scope>NUCLEOTIDE SEQUENCE [LARGE SCALE GENOMIC DNA]</scope>
</reference>
<evidence type="ECO:0000256" key="5">
    <source>
        <dbReference type="SAM" id="Coils"/>
    </source>
</evidence>
<evidence type="ECO:0000313" key="7">
    <source>
        <dbReference type="EMBL" id="CAL7950780.1"/>
    </source>
</evidence>
<sequence length="949" mass="108701">MLGKGVTRPLGWTLVDENIENVERAKIDRETQRELGCLVGEHVFLEYPWAFVRRDVVAKHARLPDSPLAGFREKIEAYEADTFLVGYSSARLTSDEFVICLTEEAKRQIWRRNKNISDVFLGKALGKVIKTAKPWKSLGSDAEVEETFVRNTRQFFEIEIVLPGKFLGSSRTLSDRDTNGSRDSYMELVNVDDEFENVIKKCICRSVQTCLQPRETFVQTYPSYPRNAWTQYAYEDCLNGPEDVDEDSEAGGKSNEELERSDDDQSQEEETVRSKEDEEKSPKKTPLQLFLEARSQEMIDTIQYNAAVNLHVDDIENLSRPDRGIEASSEAITFYEEVSLVDFNFTADKSICDVSFHHQFTEYVAIAYVAASNRVSRNEPASVGEFQARVLLWRLNDPLRPQVALQDHREVYSVCFFNDRLVIGGCSTGQVVVWNVEEYLCNDRDGKRAKLGSGSVLRPIIVSDKHRSHCLPVRKIRWIPAKYRIEPNGKLTKSSASCSVQFLTVSEDGTVAVWRLSPDFDFLSSDDELFQPMLRLTIRSPMDEHSRNVSPLCLCLPSVNFLREREQNSGGTNRLDSKQEDYLRCLWIGCAEGLIKCRWEERSVEVKSAETVDCDVLSCSYVHDGPVTGITRSPHLEDILLTVGGQVFAVWNDGYMDSPLFRRKTFSRYTACCWANEPGVFLLGSQDGSLEMWDIKNEPNRPIFSQVVSSKSIVHLALFESSVFDTRGLKMIGVGDGGGVFRGFKEPQIVRSDDIVERMDWLEEYAWRELRRKKVFANWQNDFLANDPAAIAKRSARRDEERRREAEDARERYRREQEARLRSKAVKRMRGAPVPKDVAWKSMEFDRMKGTLLNKKRLVPSEIEAKRLPLVVYKSERNAKLEKARDTIARRDLYFSNALCVQFPELFESNLEAEKLERSVEIGGSVDDYVEKFAEVRRRANESLANNCP</sequence>
<accession>A0ABP1PC12</accession>
<keyword evidence="4" id="KW-0677">Repeat</keyword>
<dbReference type="InterPro" id="IPR050687">
    <property type="entry name" value="Dynein_IC"/>
</dbReference>
<feature type="compositionally biased region" description="Acidic residues" evidence="6">
    <location>
        <begin position="259"/>
        <end position="269"/>
    </location>
</feature>
<gene>
    <name evidence="7" type="ORF">XYLVIOL_LOCUS10184</name>
</gene>
<dbReference type="EMBL" id="CAXAJV020001300">
    <property type="protein sequence ID" value="CAL7950780.1"/>
    <property type="molecule type" value="Genomic_DNA"/>
</dbReference>
<keyword evidence="3" id="KW-0853">WD repeat</keyword>
<evidence type="ECO:0000256" key="2">
    <source>
        <dbReference type="ARBA" id="ARBA00022490"/>
    </source>
</evidence>
<evidence type="ECO:0000256" key="4">
    <source>
        <dbReference type="ARBA" id="ARBA00022737"/>
    </source>
</evidence>
<dbReference type="InterPro" id="IPR001680">
    <property type="entry name" value="WD40_rpt"/>
</dbReference>
<dbReference type="InterPro" id="IPR015943">
    <property type="entry name" value="WD40/YVTN_repeat-like_dom_sf"/>
</dbReference>
<evidence type="ECO:0000256" key="6">
    <source>
        <dbReference type="SAM" id="MobiDB-lite"/>
    </source>
</evidence>
<feature type="region of interest" description="Disordered" evidence="6">
    <location>
        <begin position="238"/>
        <end position="286"/>
    </location>
</feature>
<comment type="subcellular location">
    <subcellularLocation>
        <location evidence="1">Cytoplasm</location>
    </subcellularLocation>
</comment>
<dbReference type="SUPFAM" id="SSF50978">
    <property type="entry name" value="WD40 repeat-like"/>
    <property type="match status" value="1"/>
</dbReference>
<comment type="caution">
    <text evidence="7">The sequence shown here is derived from an EMBL/GenBank/DDBJ whole genome shotgun (WGS) entry which is preliminary data.</text>
</comment>